<dbReference type="Proteomes" id="UP000306973">
    <property type="component" value="Unassembled WGS sequence"/>
</dbReference>
<evidence type="ECO:0000313" key="2">
    <source>
        <dbReference type="Proteomes" id="UP000306973"/>
    </source>
</evidence>
<keyword evidence="2" id="KW-1185">Reference proteome</keyword>
<organism evidence="1 2">
    <name type="scientific">Halomonas urmiana</name>
    <dbReference type="NCBI Taxonomy" id="490901"/>
    <lineage>
        <taxon>Bacteria</taxon>
        <taxon>Pseudomonadati</taxon>
        <taxon>Pseudomonadota</taxon>
        <taxon>Gammaproteobacteria</taxon>
        <taxon>Oceanospirillales</taxon>
        <taxon>Halomonadaceae</taxon>
        <taxon>Halomonas</taxon>
    </lineage>
</organism>
<dbReference type="AlphaFoldDB" id="A0A5R8M6A9"/>
<gene>
    <name evidence="1" type="ORF">FEI13_18420</name>
</gene>
<evidence type="ECO:0000313" key="1">
    <source>
        <dbReference type="EMBL" id="TLF45111.1"/>
    </source>
</evidence>
<sequence length="132" mass="14295">MQFSIDAVSKLPSEEMISRVSVDSPADEMAIFYIRQGTMVIQRFADCFATGQMDEEEVCALYTLLIQSEEMLGVAVQSATGAKGKSCIGTCSDEKKQCKKAQQKQCGWNSFLCKANCFFSIKVGGGGLPIPG</sequence>
<name>A0A5R8M6A9_9GAMM</name>
<dbReference type="EMBL" id="VBUI01000049">
    <property type="protein sequence ID" value="TLF45111.1"/>
    <property type="molecule type" value="Genomic_DNA"/>
</dbReference>
<proteinExistence type="predicted"/>
<protein>
    <submittedName>
        <fullName evidence="1">Uncharacterized protein</fullName>
    </submittedName>
</protein>
<comment type="caution">
    <text evidence="1">The sequence shown here is derived from an EMBL/GenBank/DDBJ whole genome shotgun (WGS) entry which is preliminary data.</text>
</comment>
<accession>A0A5R8M6A9</accession>
<reference evidence="1 2" key="1">
    <citation type="journal article" date="2007" name="Int. J. Syst. Evol. Microbiol.">
        <title>Halomonas saccharevitans sp. nov., Halomonas arcis sp. nov. and Halomonas subterranea sp. nov., halophilic bacteria isolated from hypersaline environments of China.</title>
        <authorList>
            <person name="Xu X.W."/>
            <person name="Wu Y.H."/>
            <person name="Zhou Z."/>
            <person name="Wang C.S."/>
            <person name="Zhou Y.G."/>
            <person name="Zhang H.B."/>
            <person name="Wang Y."/>
            <person name="Wu M."/>
        </authorList>
    </citation>
    <scope>NUCLEOTIDE SEQUENCE [LARGE SCALE GENOMIC DNA]</scope>
    <source>
        <strain evidence="1 2">TBZ3</strain>
    </source>
</reference>